<comment type="caution">
    <text evidence="1">The sequence shown here is derived from an EMBL/GenBank/DDBJ whole genome shotgun (WGS) entry which is preliminary data.</text>
</comment>
<name>A0A0F9S2E6_9ZZZZ</name>
<accession>A0A0F9S2E6</accession>
<gene>
    <name evidence="1" type="ORF">LCGC14_0506600</name>
</gene>
<proteinExistence type="predicted"/>
<dbReference type="AlphaFoldDB" id="A0A0F9S2E6"/>
<dbReference type="EMBL" id="LAZR01000606">
    <property type="protein sequence ID" value="KKN62950.1"/>
    <property type="molecule type" value="Genomic_DNA"/>
</dbReference>
<sequence length="71" mass="8084">MVNHAIRDKLDAQAQVCYRLSSILRKHDPVLSKYIEDIGKAYQANDAVAKLRTMRLIEQHLASIPAVAIRR</sequence>
<reference evidence="1" key="1">
    <citation type="journal article" date="2015" name="Nature">
        <title>Complex archaea that bridge the gap between prokaryotes and eukaryotes.</title>
        <authorList>
            <person name="Spang A."/>
            <person name="Saw J.H."/>
            <person name="Jorgensen S.L."/>
            <person name="Zaremba-Niedzwiedzka K."/>
            <person name="Martijn J."/>
            <person name="Lind A.E."/>
            <person name="van Eijk R."/>
            <person name="Schleper C."/>
            <person name="Guy L."/>
            <person name="Ettema T.J."/>
        </authorList>
    </citation>
    <scope>NUCLEOTIDE SEQUENCE</scope>
</reference>
<evidence type="ECO:0000313" key="1">
    <source>
        <dbReference type="EMBL" id="KKN62950.1"/>
    </source>
</evidence>
<protein>
    <submittedName>
        <fullName evidence="1">Uncharacterized protein</fullName>
    </submittedName>
</protein>
<organism evidence="1">
    <name type="scientific">marine sediment metagenome</name>
    <dbReference type="NCBI Taxonomy" id="412755"/>
    <lineage>
        <taxon>unclassified sequences</taxon>
        <taxon>metagenomes</taxon>
        <taxon>ecological metagenomes</taxon>
    </lineage>
</organism>